<sequence length="99" mass="11061">MDEILEAECCTMHSYSDVALYSTKVFGPELDDMHQMAAQEKMILKPFKIFGNKKKVVGNRKPKASTPFEAEPFVVAPGSLQQSDQGILKFKDSQGQEGY</sequence>
<organism evidence="1 2">
    <name type="scientific">Pleurodeles waltl</name>
    <name type="common">Iberian ribbed newt</name>
    <dbReference type="NCBI Taxonomy" id="8319"/>
    <lineage>
        <taxon>Eukaryota</taxon>
        <taxon>Metazoa</taxon>
        <taxon>Chordata</taxon>
        <taxon>Craniata</taxon>
        <taxon>Vertebrata</taxon>
        <taxon>Euteleostomi</taxon>
        <taxon>Amphibia</taxon>
        <taxon>Batrachia</taxon>
        <taxon>Caudata</taxon>
        <taxon>Salamandroidea</taxon>
        <taxon>Salamandridae</taxon>
        <taxon>Pleurodelinae</taxon>
        <taxon>Pleurodeles</taxon>
    </lineage>
</organism>
<dbReference type="EMBL" id="JANPWB010000002">
    <property type="protein sequence ID" value="KAJ1209498.1"/>
    <property type="molecule type" value="Genomic_DNA"/>
</dbReference>
<evidence type="ECO:0000313" key="1">
    <source>
        <dbReference type="EMBL" id="KAJ1209498.1"/>
    </source>
</evidence>
<name>A0AAV7WAD2_PLEWA</name>
<keyword evidence="2" id="KW-1185">Reference proteome</keyword>
<protein>
    <submittedName>
        <fullName evidence="1">Uncharacterized protein</fullName>
    </submittedName>
</protein>
<comment type="caution">
    <text evidence="1">The sequence shown here is derived from an EMBL/GenBank/DDBJ whole genome shotgun (WGS) entry which is preliminary data.</text>
</comment>
<reference evidence="1" key="1">
    <citation type="journal article" date="2022" name="bioRxiv">
        <title>Sequencing and chromosome-scale assembly of the giantPleurodeles waltlgenome.</title>
        <authorList>
            <person name="Brown T."/>
            <person name="Elewa A."/>
            <person name="Iarovenko S."/>
            <person name="Subramanian E."/>
            <person name="Araus A.J."/>
            <person name="Petzold A."/>
            <person name="Susuki M."/>
            <person name="Suzuki K.-i.T."/>
            <person name="Hayashi T."/>
            <person name="Toyoda A."/>
            <person name="Oliveira C."/>
            <person name="Osipova E."/>
            <person name="Leigh N.D."/>
            <person name="Simon A."/>
            <person name="Yun M.H."/>
        </authorList>
    </citation>
    <scope>NUCLEOTIDE SEQUENCE</scope>
    <source>
        <strain evidence="1">20211129_DDA</strain>
        <tissue evidence="1">Liver</tissue>
    </source>
</reference>
<gene>
    <name evidence="1" type="ORF">NDU88_004876</name>
</gene>
<evidence type="ECO:0000313" key="2">
    <source>
        <dbReference type="Proteomes" id="UP001066276"/>
    </source>
</evidence>
<accession>A0AAV7WAD2</accession>
<proteinExistence type="predicted"/>
<dbReference type="AlphaFoldDB" id="A0AAV7WAD2"/>
<dbReference type="Proteomes" id="UP001066276">
    <property type="component" value="Chromosome 1_2"/>
</dbReference>